<evidence type="ECO:0000256" key="2">
    <source>
        <dbReference type="ARBA" id="ARBA00004787"/>
    </source>
</evidence>
<feature type="site" description="Positions MEP for the nucleophilic attack" evidence="7">
    <location>
        <position position="209"/>
    </location>
</feature>
<dbReference type="EMBL" id="JAMKBJ010000008">
    <property type="protein sequence ID" value="MCZ8537634.1"/>
    <property type="molecule type" value="Genomic_DNA"/>
</dbReference>
<dbReference type="Gene3D" id="3.90.550.10">
    <property type="entry name" value="Spore Coat Polysaccharide Biosynthesis Protein SpsA, Chain A"/>
    <property type="match status" value="1"/>
</dbReference>
<dbReference type="EC" id="2.7.7.60" evidence="7"/>
<organism evidence="8 9">
    <name type="scientific">Paenisporosarcina quisquiliarum</name>
    <dbReference type="NCBI Taxonomy" id="365346"/>
    <lineage>
        <taxon>Bacteria</taxon>
        <taxon>Bacillati</taxon>
        <taxon>Bacillota</taxon>
        <taxon>Bacilli</taxon>
        <taxon>Bacillales</taxon>
        <taxon>Caryophanaceae</taxon>
        <taxon>Paenisporosarcina</taxon>
    </lineage>
</organism>
<keyword evidence="5 7" id="KW-0548">Nucleotidyltransferase</keyword>
<dbReference type="InterPro" id="IPR050088">
    <property type="entry name" value="IspD/TarI_cytidylyltransf_bact"/>
</dbReference>
<dbReference type="GO" id="GO:0050518">
    <property type="term" value="F:2-C-methyl-D-erythritol 4-phosphate cytidylyltransferase activity"/>
    <property type="evidence" value="ECO:0007669"/>
    <property type="project" value="UniProtKB-UniRule"/>
</dbReference>
<feature type="site" description="Transition state stabilizer" evidence="7">
    <location>
        <position position="22"/>
    </location>
</feature>
<feature type="site" description="Transition state stabilizer" evidence="7">
    <location>
        <position position="15"/>
    </location>
</feature>
<accession>A0A9X3LIB5</accession>
<dbReference type="InterPro" id="IPR001228">
    <property type="entry name" value="IspD"/>
</dbReference>
<dbReference type="InterPro" id="IPR018294">
    <property type="entry name" value="ISPD_synthase_CS"/>
</dbReference>
<dbReference type="SUPFAM" id="SSF53448">
    <property type="entry name" value="Nucleotide-diphospho-sugar transferases"/>
    <property type="match status" value="1"/>
</dbReference>
<proteinExistence type="inferred from homology"/>
<protein>
    <recommendedName>
        <fullName evidence="7">2-C-methyl-D-erythritol 4-phosphate cytidylyltransferase</fullName>
        <ecNumber evidence="7">2.7.7.60</ecNumber>
    </recommendedName>
    <alternativeName>
        <fullName evidence="7">4-diphosphocytidyl-2C-methyl-D-erythritol synthase</fullName>
    </alternativeName>
    <alternativeName>
        <fullName evidence="7">MEP cytidylyltransferase</fullName>
        <shortName evidence="7">MCT</shortName>
    </alternativeName>
</protein>
<dbReference type="Pfam" id="PF01128">
    <property type="entry name" value="IspD"/>
    <property type="match status" value="1"/>
</dbReference>
<comment type="caution">
    <text evidence="8">The sequence shown here is derived from an EMBL/GenBank/DDBJ whole genome shotgun (WGS) entry which is preliminary data.</text>
</comment>
<evidence type="ECO:0000256" key="3">
    <source>
        <dbReference type="ARBA" id="ARBA00009789"/>
    </source>
</evidence>
<dbReference type="PANTHER" id="PTHR32125:SF4">
    <property type="entry name" value="2-C-METHYL-D-ERYTHRITOL 4-PHOSPHATE CYTIDYLYLTRANSFERASE, CHLOROPLASTIC"/>
    <property type="match status" value="1"/>
</dbReference>
<dbReference type="AlphaFoldDB" id="A0A9X3LIB5"/>
<evidence type="ECO:0000256" key="5">
    <source>
        <dbReference type="ARBA" id="ARBA00022695"/>
    </source>
</evidence>
<dbReference type="PROSITE" id="PS01295">
    <property type="entry name" value="ISPD"/>
    <property type="match status" value="1"/>
</dbReference>
<sequence length="231" mass="26085">MNYIVVLPAAGSGKRMRAGHNKLFLTLRNKPILIHTLEVFEQDPNCAGIWLAVKPEERMIIQEMLDEHHITKVKGMPAGGEERQHSVYACIQAAEHEADLILVHDAARPFIEPAVIKKLAQKASETGAAIAGVKAKDTMKRVHNHIIEETVDREQLWIIQTPQAFQTDILVKAQKQAEQDEFLGTDESMLVERLNIPVHVVESTYDNVKMTTQEDLLMGEAILQKRQQEEN</sequence>
<evidence type="ECO:0000256" key="1">
    <source>
        <dbReference type="ARBA" id="ARBA00001282"/>
    </source>
</evidence>
<dbReference type="CDD" id="cd02516">
    <property type="entry name" value="CDP-ME_synthetase"/>
    <property type="match status" value="1"/>
</dbReference>
<evidence type="ECO:0000256" key="4">
    <source>
        <dbReference type="ARBA" id="ARBA00022679"/>
    </source>
</evidence>
<dbReference type="InterPro" id="IPR034683">
    <property type="entry name" value="IspD/TarI"/>
</dbReference>
<comment type="function">
    <text evidence="7">Catalyzes the formation of 4-diphosphocytidyl-2-C-methyl-D-erythritol from CTP and 2-C-methyl-D-erythritol 4-phosphate (MEP).</text>
</comment>
<evidence type="ECO:0000313" key="8">
    <source>
        <dbReference type="EMBL" id="MCZ8537634.1"/>
    </source>
</evidence>
<dbReference type="FunFam" id="3.90.550.10:FF:000003">
    <property type="entry name" value="2-C-methyl-D-erythritol 4-phosphate cytidylyltransferase"/>
    <property type="match status" value="1"/>
</dbReference>
<evidence type="ECO:0000313" key="9">
    <source>
        <dbReference type="Proteomes" id="UP001152173"/>
    </source>
</evidence>
<dbReference type="GO" id="GO:0019288">
    <property type="term" value="P:isopentenyl diphosphate biosynthetic process, methylerythritol 4-phosphate pathway"/>
    <property type="evidence" value="ECO:0007669"/>
    <property type="project" value="UniProtKB-UniRule"/>
</dbReference>
<dbReference type="Proteomes" id="UP001152173">
    <property type="component" value="Unassembled WGS sequence"/>
</dbReference>
<comment type="pathway">
    <text evidence="2 7">Isoprenoid biosynthesis; isopentenyl diphosphate biosynthesis via DXP pathway; isopentenyl diphosphate from 1-deoxy-D-xylulose 5-phosphate: step 2/6.</text>
</comment>
<feature type="site" description="Positions MEP for the nucleophilic attack" evidence="7">
    <location>
        <position position="153"/>
    </location>
</feature>
<evidence type="ECO:0000256" key="7">
    <source>
        <dbReference type="HAMAP-Rule" id="MF_00108"/>
    </source>
</evidence>
<evidence type="ECO:0000256" key="6">
    <source>
        <dbReference type="ARBA" id="ARBA00023229"/>
    </source>
</evidence>
<comment type="similarity">
    <text evidence="3 7">Belongs to the IspD/TarI cytidylyltransferase family. IspD subfamily.</text>
</comment>
<reference evidence="8" key="1">
    <citation type="submission" date="2022-05" db="EMBL/GenBank/DDBJ databases">
        <authorList>
            <person name="Colautti A."/>
            <person name="Iacumin L."/>
        </authorList>
    </citation>
    <scope>NUCLEOTIDE SEQUENCE</scope>
    <source>
        <strain evidence="8">SK 55</strain>
    </source>
</reference>
<dbReference type="PANTHER" id="PTHR32125">
    <property type="entry name" value="2-C-METHYL-D-ERYTHRITOL 4-PHOSPHATE CYTIDYLYLTRANSFERASE, CHLOROPLASTIC"/>
    <property type="match status" value="1"/>
</dbReference>
<dbReference type="NCBIfam" id="TIGR00453">
    <property type="entry name" value="ispD"/>
    <property type="match status" value="1"/>
</dbReference>
<keyword evidence="4 7" id="KW-0808">Transferase</keyword>
<comment type="catalytic activity">
    <reaction evidence="1 7">
        <text>2-C-methyl-D-erythritol 4-phosphate + CTP + H(+) = 4-CDP-2-C-methyl-D-erythritol + diphosphate</text>
        <dbReference type="Rhea" id="RHEA:13429"/>
        <dbReference type="ChEBI" id="CHEBI:15378"/>
        <dbReference type="ChEBI" id="CHEBI:33019"/>
        <dbReference type="ChEBI" id="CHEBI:37563"/>
        <dbReference type="ChEBI" id="CHEBI:57823"/>
        <dbReference type="ChEBI" id="CHEBI:58262"/>
        <dbReference type="EC" id="2.7.7.60"/>
    </reaction>
</comment>
<name>A0A9X3LIB5_9BACL</name>
<dbReference type="HAMAP" id="MF_00108">
    <property type="entry name" value="IspD"/>
    <property type="match status" value="1"/>
</dbReference>
<dbReference type="InterPro" id="IPR029044">
    <property type="entry name" value="Nucleotide-diphossugar_trans"/>
</dbReference>
<gene>
    <name evidence="7 8" type="primary">ispD</name>
    <name evidence="8" type="ORF">M9R32_10610</name>
</gene>
<keyword evidence="9" id="KW-1185">Reference proteome</keyword>
<dbReference type="RefSeq" id="WP_269926727.1">
    <property type="nucleotide sequence ID" value="NZ_JAMKBJ010000008.1"/>
</dbReference>
<keyword evidence="6 7" id="KW-0414">Isoprene biosynthesis</keyword>